<keyword evidence="2" id="KW-1185">Reference proteome</keyword>
<proteinExistence type="predicted"/>
<comment type="caution">
    <text evidence="1">The sequence shown here is derived from an EMBL/GenBank/DDBJ whole genome shotgun (WGS) entry which is preliminary data.</text>
</comment>
<evidence type="ECO:0000313" key="1">
    <source>
        <dbReference type="EMBL" id="KAL2285933.1"/>
    </source>
</evidence>
<dbReference type="EMBL" id="JBAWTH010000027">
    <property type="protein sequence ID" value="KAL2285933.1"/>
    <property type="molecule type" value="Genomic_DNA"/>
</dbReference>
<name>A0ABR4EU20_9PEZI</name>
<accession>A0ABR4EU20</accession>
<organism evidence="1 2">
    <name type="scientific">Diaporthe vaccinii</name>
    <dbReference type="NCBI Taxonomy" id="105482"/>
    <lineage>
        <taxon>Eukaryota</taxon>
        <taxon>Fungi</taxon>
        <taxon>Dikarya</taxon>
        <taxon>Ascomycota</taxon>
        <taxon>Pezizomycotina</taxon>
        <taxon>Sordariomycetes</taxon>
        <taxon>Sordariomycetidae</taxon>
        <taxon>Diaporthales</taxon>
        <taxon>Diaporthaceae</taxon>
        <taxon>Diaporthe</taxon>
        <taxon>Diaporthe eres species complex</taxon>
    </lineage>
</organism>
<gene>
    <name evidence="1" type="ORF">FJTKL_07425</name>
</gene>
<evidence type="ECO:0000313" key="2">
    <source>
        <dbReference type="Proteomes" id="UP001600888"/>
    </source>
</evidence>
<reference evidence="1 2" key="1">
    <citation type="submission" date="2024-03" db="EMBL/GenBank/DDBJ databases">
        <title>A high-quality draft genome sequence of Diaporthe vaccinii, a causative agent of upright dieback and viscid rot disease in cranberry plants.</title>
        <authorList>
            <person name="Sarrasin M."/>
            <person name="Lang B.F."/>
            <person name="Burger G."/>
        </authorList>
    </citation>
    <scope>NUCLEOTIDE SEQUENCE [LARGE SCALE GENOMIC DNA]</scope>
    <source>
        <strain evidence="1 2">IS7</strain>
    </source>
</reference>
<sequence length="249" mass="28454">MGYERDIYVITSPFPAELFALAWEETVSNGSFKKRMRLHGFDAIIAGEFTLVFLHQPDLDLVHYELVTRSANGQLEVRDPAAAARDAGDEKAALAWERGFPAENRSEGQDEQAQKRYVLLGVAAVKKTHTASTTLARKRNRIEHFLRRFLEDCKAAMAALVAEHERCIAEQDIKTEAECKRPKSEDLDDWKAEPEAKRVKTKPKRMFMMRLHAMRRFIPQPINSQRRDYFAQLGSCQLHGSISTEPSHI</sequence>
<protein>
    <submittedName>
        <fullName evidence="1">Uncharacterized protein</fullName>
    </submittedName>
</protein>
<dbReference type="Proteomes" id="UP001600888">
    <property type="component" value="Unassembled WGS sequence"/>
</dbReference>